<dbReference type="InterPro" id="IPR015971">
    <property type="entry name" value="Nucleocapsid_Phlebovirus"/>
</dbReference>
<proteinExistence type="inferred from homology"/>
<keyword evidence="11" id="KW-0946">Virion</keyword>
<keyword evidence="15" id="KW-0687">Ribonucleoprotein</keyword>
<keyword evidence="13" id="KW-0543">Viral nucleoprotein</keyword>
<evidence type="ECO:0000256" key="8">
    <source>
        <dbReference type="ARBA" id="ARBA00022561"/>
    </source>
</evidence>
<dbReference type="EMBL" id="MT249225">
    <property type="protein sequence ID" value="QPN53431.1"/>
    <property type="molecule type" value="Genomic_RNA"/>
</dbReference>
<evidence type="ECO:0000256" key="1">
    <source>
        <dbReference type="ARBA" id="ARBA00004136"/>
    </source>
</evidence>
<accession>A0A7U3QRP2</accession>
<name>A0A7U3QRP2_9VIRU</name>
<dbReference type="GO" id="GO:0044172">
    <property type="term" value="C:host cell endoplasmic reticulum-Golgi intermediate compartment"/>
    <property type="evidence" value="ECO:0007669"/>
    <property type="project" value="UniProtKB-SubCell"/>
</dbReference>
<organism evidence="18 19">
    <name type="scientific">Mourilyan virus</name>
    <dbReference type="NCBI Taxonomy" id="325212"/>
    <lineage>
        <taxon>Viruses</taxon>
        <taxon>Riboviria</taxon>
        <taxon>Orthornavirae</taxon>
        <taxon>Negarnaviricota</taxon>
        <taxon>Polyploviricotina</taxon>
        <taxon>Bunyaviricetes</taxon>
        <taxon>Hareavirales</taxon>
        <taxon>Phenuiviridae</taxon>
        <taxon>Wenrivirus</taxon>
        <taxon>Wenrivirus penaei</taxon>
    </lineage>
</organism>
<dbReference type="Proteomes" id="UP001256165">
    <property type="component" value="Genome"/>
</dbReference>
<dbReference type="GO" id="GO:0019013">
    <property type="term" value="C:viral nucleocapsid"/>
    <property type="evidence" value="ECO:0007669"/>
    <property type="project" value="UniProtKB-KW"/>
</dbReference>
<keyword evidence="19" id="KW-1185">Reference proteome</keyword>
<evidence type="ECO:0000256" key="12">
    <source>
        <dbReference type="ARBA" id="ARBA00022884"/>
    </source>
</evidence>
<dbReference type="GO" id="GO:1990904">
    <property type="term" value="C:ribonucleoprotein complex"/>
    <property type="evidence" value="ECO:0007669"/>
    <property type="project" value="UniProtKB-KW"/>
</dbReference>
<evidence type="ECO:0000256" key="4">
    <source>
        <dbReference type="ARBA" id="ARBA00004328"/>
    </source>
</evidence>
<dbReference type="PIRSF" id="PIRSF003953">
    <property type="entry name" value="N_PhelboV"/>
    <property type="match status" value="1"/>
</dbReference>
<comment type="subunit">
    <text evidence="17">Homodimer. Homohexamer; ring-shaped, necessary to form the nucleocapsid. Homopentamers; opened pentamers in solution. Binds to viral genomic RNA. Interacts with glycoprotein Gn; this interaction allows packaging of nucleocapsids into virions.</text>
</comment>
<dbReference type="Pfam" id="PF05733">
    <property type="entry name" value="Tenui_N"/>
    <property type="match status" value="1"/>
</dbReference>
<dbReference type="GO" id="GO:0003723">
    <property type="term" value="F:RNA binding"/>
    <property type="evidence" value="ECO:0007669"/>
    <property type="project" value="UniProtKB-KW"/>
</dbReference>
<protein>
    <recommendedName>
        <fullName evidence="7">Nucleoprotein</fullName>
    </recommendedName>
    <alternativeName>
        <fullName evidence="16">Nucleocapsid protein</fullName>
    </alternativeName>
</protein>
<evidence type="ECO:0000256" key="11">
    <source>
        <dbReference type="ARBA" id="ARBA00022844"/>
    </source>
</evidence>
<evidence type="ECO:0000256" key="2">
    <source>
        <dbReference type="ARBA" id="ARBA00004147"/>
    </source>
</evidence>
<dbReference type="GO" id="GO:0044177">
    <property type="term" value="C:host cell Golgi apparatus"/>
    <property type="evidence" value="ECO:0007669"/>
    <property type="project" value="UniProtKB-SubCell"/>
</dbReference>
<sequence>MASSKELDAAAKFILEIDFEQITFEDEFINAIRFQGFDPKEVIAALMKKEKDAGTLKNDISMMVALLCERGTKISKILNRSSNAGKDKINHLKNKYNLVESGKQASSITLARVAICLPQYTCSYMSICSNPAVPWTSLNDGTFEYPKAMACSAFANLLTPADTMLINCHLYWAVMFNKLINPSAKKTYKEVGNECHKYVLIGANSTHIPADKKKALLSRLGFAKVYENAAVNHFGNLHLLKMQERA</sequence>
<evidence type="ECO:0000256" key="13">
    <source>
        <dbReference type="ARBA" id="ARBA00023086"/>
    </source>
</evidence>
<evidence type="ECO:0000256" key="10">
    <source>
        <dbReference type="ARBA" id="ARBA00022812"/>
    </source>
</evidence>
<dbReference type="GO" id="GO:0042025">
    <property type="term" value="C:host cell nucleus"/>
    <property type="evidence" value="ECO:0007669"/>
    <property type="project" value="UniProtKB-SubCell"/>
</dbReference>
<evidence type="ECO:0000256" key="5">
    <source>
        <dbReference type="ARBA" id="ARBA00004452"/>
    </source>
</evidence>
<evidence type="ECO:0000256" key="16">
    <source>
        <dbReference type="ARBA" id="ARBA00033344"/>
    </source>
</evidence>
<dbReference type="EMBL" id="MT249222">
    <property type="protein sequence ID" value="QPN53428.1"/>
    <property type="molecule type" value="Genomic_RNA"/>
</dbReference>
<keyword evidence="9" id="KW-1048">Host nucleus</keyword>
<dbReference type="InterPro" id="IPR009522">
    <property type="entry name" value="Capsid_Phlebovir/Tenuivir"/>
</dbReference>
<comment type="similarity">
    <text evidence="6">Belongs to the phlebovirus nucleocapsid protein family.</text>
</comment>
<dbReference type="EMBL" id="MT249224">
    <property type="protein sequence ID" value="QPN53430.1"/>
    <property type="molecule type" value="Genomic_RNA"/>
</dbReference>
<evidence type="ECO:0000256" key="6">
    <source>
        <dbReference type="ARBA" id="ARBA00005299"/>
    </source>
</evidence>
<dbReference type="EMBL" id="MT249221">
    <property type="protein sequence ID" value="QPN53427.1"/>
    <property type="molecule type" value="Genomic_RNA"/>
</dbReference>
<evidence type="ECO:0000256" key="14">
    <source>
        <dbReference type="ARBA" id="ARBA00023200"/>
    </source>
</evidence>
<evidence type="ECO:0000313" key="18">
    <source>
        <dbReference type="EMBL" id="QPN53427.1"/>
    </source>
</evidence>
<keyword evidence="8" id="KW-0167">Capsid protein</keyword>
<reference evidence="18 19" key="1">
    <citation type="journal article" date="2021" name="Virus Res.">
        <title>The genomes of Mourilyan virus and Wenzhou shrimp virus 1 of prawns comprise 4 RNA segments.</title>
        <authorList>
            <person name="Cowley J.A."/>
        </authorList>
    </citation>
    <scope>NUCLEOTIDE SEQUENCE [LARGE SCALE GENOMIC DNA]</scope>
    <source>
        <strain evidence="18 19">MoV-AUS-1997</strain>
    </source>
</reference>
<dbReference type="EMBL" id="MT249223">
    <property type="protein sequence ID" value="QPN53429.1"/>
    <property type="molecule type" value="Genomic_RNA"/>
</dbReference>
<keyword evidence="12" id="KW-0694">RNA-binding</keyword>
<comment type="subcellular location">
    <subcellularLocation>
        <location evidence="1">Host Golgi apparatus</location>
    </subcellularLocation>
    <subcellularLocation>
        <location evidence="3">Host cytoplasm</location>
    </subcellularLocation>
    <subcellularLocation>
        <location evidence="5">Host endoplasmic reticulum-Golgi intermediate compartment</location>
    </subcellularLocation>
    <subcellularLocation>
        <location evidence="2">Host nucleus</location>
    </subcellularLocation>
    <subcellularLocation>
        <location evidence="4">Virion</location>
    </subcellularLocation>
</comment>
<evidence type="ECO:0000256" key="9">
    <source>
        <dbReference type="ARBA" id="ARBA00022562"/>
    </source>
</evidence>
<evidence type="ECO:0000256" key="7">
    <source>
        <dbReference type="ARBA" id="ARBA00014389"/>
    </source>
</evidence>
<keyword evidence="10" id="KW-1040">Host Golgi apparatus</keyword>
<evidence type="ECO:0000256" key="3">
    <source>
        <dbReference type="ARBA" id="ARBA00004192"/>
    </source>
</evidence>
<evidence type="ECO:0000256" key="15">
    <source>
        <dbReference type="ARBA" id="ARBA00023274"/>
    </source>
</evidence>
<keyword evidence="14" id="KW-1035">Host cytoplasm</keyword>
<evidence type="ECO:0000313" key="19">
    <source>
        <dbReference type="Proteomes" id="UP001256165"/>
    </source>
</evidence>
<evidence type="ECO:0000256" key="17">
    <source>
        <dbReference type="ARBA" id="ARBA00046628"/>
    </source>
</evidence>